<organism evidence="2 3">
    <name type="scientific">Halalkalibacter alkaliphilus</name>
    <dbReference type="NCBI Taxonomy" id="2917993"/>
    <lineage>
        <taxon>Bacteria</taxon>
        <taxon>Bacillati</taxon>
        <taxon>Bacillota</taxon>
        <taxon>Bacilli</taxon>
        <taxon>Bacillales</taxon>
        <taxon>Bacillaceae</taxon>
        <taxon>Halalkalibacter</taxon>
    </lineage>
</organism>
<dbReference type="Proteomes" id="UP001139150">
    <property type="component" value="Unassembled WGS sequence"/>
</dbReference>
<dbReference type="RefSeq" id="WP_250095905.1">
    <property type="nucleotide sequence ID" value="NZ_JAKRYL010000006.1"/>
</dbReference>
<keyword evidence="3" id="KW-1185">Reference proteome</keyword>
<dbReference type="EMBL" id="JAKRYL010000006">
    <property type="protein sequence ID" value="MCL7746998.1"/>
    <property type="molecule type" value="Genomic_DNA"/>
</dbReference>
<dbReference type="AlphaFoldDB" id="A0A9X2CNT9"/>
<feature type="transmembrane region" description="Helical" evidence="1">
    <location>
        <begin position="42"/>
        <end position="61"/>
    </location>
</feature>
<evidence type="ECO:0000256" key="1">
    <source>
        <dbReference type="SAM" id="Phobius"/>
    </source>
</evidence>
<keyword evidence="1" id="KW-0812">Transmembrane</keyword>
<proteinExistence type="predicted"/>
<accession>A0A9X2CNT9</accession>
<reference evidence="2" key="1">
    <citation type="submission" date="2022-02" db="EMBL/GenBank/DDBJ databases">
        <title>Halalkalibacter sp. nov. isolated from Lonar Lake, India.</title>
        <authorList>
            <person name="Joshi A."/>
            <person name="Thite S."/>
            <person name="Lodha T."/>
        </authorList>
    </citation>
    <scope>NUCLEOTIDE SEQUENCE</scope>
    <source>
        <strain evidence="2">MEB205</strain>
    </source>
</reference>
<evidence type="ECO:0000313" key="3">
    <source>
        <dbReference type="Proteomes" id="UP001139150"/>
    </source>
</evidence>
<keyword evidence="1" id="KW-1133">Transmembrane helix</keyword>
<name>A0A9X2CNT9_9BACI</name>
<protein>
    <submittedName>
        <fullName evidence="2">Uncharacterized protein</fullName>
    </submittedName>
</protein>
<keyword evidence="1" id="KW-0472">Membrane</keyword>
<sequence>MEALILLMISVCLLSLYGLVYVSLRLVGNVKSCEKAQFRNSLLVMLVLLLISGVSATFLIMS</sequence>
<gene>
    <name evidence="2" type="ORF">MF646_07660</name>
</gene>
<evidence type="ECO:0000313" key="2">
    <source>
        <dbReference type="EMBL" id="MCL7746998.1"/>
    </source>
</evidence>
<comment type="caution">
    <text evidence="2">The sequence shown here is derived from an EMBL/GenBank/DDBJ whole genome shotgun (WGS) entry which is preliminary data.</text>
</comment>